<proteinExistence type="inferred from homology"/>
<dbReference type="InterPro" id="IPR045337">
    <property type="entry name" value="MmgE_PrpD_C"/>
</dbReference>
<protein>
    <submittedName>
        <fullName evidence="4">2-methylcitrate dehydratase PrpD</fullName>
    </submittedName>
</protein>
<comment type="caution">
    <text evidence="4">The sequence shown here is derived from an EMBL/GenBank/DDBJ whole genome shotgun (WGS) entry which is preliminary data.</text>
</comment>
<dbReference type="OrthoDB" id="8627321at2"/>
<dbReference type="PANTHER" id="PTHR16943:SF8">
    <property type="entry name" value="2-METHYLCITRATE DEHYDRATASE"/>
    <property type="match status" value="1"/>
</dbReference>
<sequence length="459" mass="48844">MPKCYALQETPTQSDSRHNTALQLGHYVAGLSFSKIDTATKEAVIRCVLDALVSAAAALELPGVKASQRAAQALYGAGRSTLWFTRSDVSEAAALYANSAAASALDLDDGNRMARGHPGAAVIPTALALVHNHPQIAVRDFMAAVVAGYEVGIRMATAKPNYAPSGSWSGFAVVATAGRMLGVSAEIIAQALAIVAQTAPALPALAGLAGSDLKEGIPAGVASGWAALQLAQAGFAGPTAMLDDPELFDLDTILHNLDGQPLINSTYFKIFGCCRHIHAPLEAFLHLQSVHGFSARDIIKMEVYTYRATFNLSNKPHPLTLVEAQYSVPYCLALCALQGSDALLPLDSCHLSNVEVRDLAEQVQVVYDASIEPLFPVRSPAWVAVNLANGVRLESPLIDPRGDPDRPLTWDDLEHKLSVATRSTLSETQQRALLDGMAALRKEELEPLLRALDAQEVET</sequence>
<dbReference type="PANTHER" id="PTHR16943">
    <property type="entry name" value="2-METHYLCITRATE DEHYDRATASE-RELATED"/>
    <property type="match status" value="1"/>
</dbReference>
<evidence type="ECO:0000259" key="3">
    <source>
        <dbReference type="Pfam" id="PF19305"/>
    </source>
</evidence>
<gene>
    <name evidence="4" type="ORF">EV681_0026</name>
</gene>
<keyword evidence="5" id="KW-1185">Reference proteome</keyword>
<dbReference type="EMBL" id="SHKO01000001">
    <property type="protein sequence ID" value="RZT98250.1"/>
    <property type="molecule type" value="Genomic_DNA"/>
</dbReference>
<name>A0A4Q7VPB9_9BURK</name>
<dbReference type="Gene3D" id="3.30.1330.120">
    <property type="entry name" value="2-methylcitrate dehydratase PrpD"/>
    <property type="match status" value="1"/>
</dbReference>
<dbReference type="Gene3D" id="1.10.4100.10">
    <property type="entry name" value="2-methylcitrate dehydratase PrpD"/>
    <property type="match status" value="1"/>
</dbReference>
<dbReference type="Proteomes" id="UP000293398">
    <property type="component" value="Unassembled WGS sequence"/>
</dbReference>
<dbReference type="InterPro" id="IPR005656">
    <property type="entry name" value="MmgE_PrpD"/>
</dbReference>
<organism evidence="4 5">
    <name type="scientific">Advenella incenata</name>
    <dbReference type="NCBI Taxonomy" id="267800"/>
    <lineage>
        <taxon>Bacteria</taxon>
        <taxon>Pseudomonadati</taxon>
        <taxon>Pseudomonadota</taxon>
        <taxon>Betaproteobacteria</taxon>
        <taxon>Burkholderiales</taxon>
        <taxon>Alcaligenaceae</taxon>
    </lineage>
</organism>
<evidence type="ECO:0000256" key="1">
    <source>
        <dbReference type="ARBA" id="ARBA00006174"/>
    </source>
</evidence>
<feature type="domain" description="MmgE/PrpD C-terminal" evidence="3">
    <location>
        <begin position="271"/>
        <end position="434"/>
    </location>
</feature>
<feature type="domain" description="MmgE/PrpD N-terminal" evidence="2">
    <location>
        <begin position="23"/>
        <end position="248"/>
    </location>
</feature>
<dbReference type="InterPro" id="IPR042188">
    <property type="entry name" value="MmgE/PrpD_sf_2"/>
</dbReference>
<dbReference type="Pfam" id="PF03972">
    <property type="entry name" value="MmgE_PrpD_N"/>
    <property type="match status" value="1"/>
</dbReference>
<dbReference type="InterPro" id="IPR036148">
    <property type="entry name" value="MmgE/PrpD_sf"/>
</dbReference>
<dbReference type="GO" id="GO:0016829">
    <property type="term" value="F:lyase activity"/>
    <property type="evidence" value="ECO:0007669"/>
    <property type="project" value="InterPro"/>
</dbReference>
<dbReference type="SUPFAM" id="SSF103378">
    <property type="entry name" value="2-methylcitrate dehydratase PrpD"/>
    <property type="match status" value="1"/>
</dbReference>
<dbReference type="InterPro" id="IPR045336">
    <property type="entry name" value="MmgE_PrpD_N"/>
</dbReference>
<dbReference type="RefSeq" id="WP_130303965.1">
    <property type="nucleotide sequence ID" value="NZ_SHKO01000001.1"/>
</dbReference>
<dbReference type="InterPro" id="IPR042183">
    <property type="entry name" value="MmgE/PrpD_sf_1"/>
</dbReference>
<evidence type="ECO:0000259" key="2">
    <source>
        <dbReference type="Pfam" id="PF03972"/>
    </source>
</evidence>
<evidence type="ECO:0000313" key="5">
    <source>
        <dbReference type="Proteomes" id="UP000293398"/>
    </source>
</evidence>
<evidence type="ECO:0000313" key="4">
    <source>
        <dbReference type="EMBL" id="RZT98250.1"/>
    </source>
</evidence>
<dbReference type="AlphaFoldDB" id="A0A4Q7VPB9"/>
<reference evidence="4 5" key="1">
    <citation type="submission" date="2019-02" db="EMBL/GenBank/DDBJ databases">
        <title>Genomic Encyclopedia of Type Strains, Phase IV (KMG-IV): sequencing the most valuable type-strain genomes for metagenomic binning, comparative biology and taxonomic classification.</title>
        <authorList>
            <person name="Goeker M."/>
        </authorList>
    </citation>
    <scope>NUCLEOTIDE SEQUENCE [LARGE SCALE GENOMIC DNA]</scope>
    <source>
        <strain evidence="4 5">DSM 23814</strain>
    </source>
</reference>
<dbReference type="Pfam" id="PF19305">
    <property type="entry name" value="MmgE_PrpD_C"/>
    <property type="match status" value="1"/>
</dbReference>
<accession>A0A4Q7VPB9</accession>
<comment type="similarity">
    <text evidence="1">Belongs to the PrpD family.</text>
</comment>